<dbReference type="InterPro" id="IPR002401">
    <property type="entry name" value="Cyt_P450_E_grp-I"/>
</dbReference>
<sequence length="510" mass="58257">MLNYVLDYIPYIVIALCLIYPLRTVIYNQFQTFLAKNKEIDVVSAGGFIPFLRMLHAEQGAMVTSKLPFENTISVVNSEVMKATLHIGDRPIGLFKFLQPLMGEDNLQIFDAERAARFRQISGSAFGQEVLVAKYDDMRNVGIDLIKRWEESLNSQDNIIIRMQEQCLEFSLRATSKAILSSDIPHYLNFKEFKQSYDTALSGMFDKQFGLLDDDREKEFQQSLNTFLTTLSMLINDRKNKKRSMEEDNLEKPAFVKDLLDILLTENDPETGCPFSDEMIRSIMSVYLTAGYHTTGVAIPFTLFALTQNPKVKARLQEEIDDVLQDRLPTFEDLSKMDYLTQVIKEALRIHPPGTFCARLIKSGSALPKAVENLQVQADNTTILYCIPLYHENPSYFANPKKFDPSRFSQENIKSVKPNTYCPFGFGARIWLRSESGSIKVICKECLGTVSRPAERLAMVDIKMMVCMIMQKFDFELAMKVVDVQMEERFVVMAKNDILIKLKPRSGINA</sequence>
<dbReference type="EMBL" id="CAJVQB010017354">
    <property type="protein sequence ID" value="CAG8783855.1"/>
    <property type="molecule type" value="Genomic_DNA"/>
</dbReference>
<gene>
    <name evidence="7" type="ORF">GMARGA_LOCUS20119</name>
</gene>
<keyword evidence="4" id="KW-0560">Oxidoreductase</keyword>
<evidence type="ECO:0000313" key="8">
    <source>
        <dbReference type="Proteomes" id="UP000789901"/>
    </source>
</evidence>
<evidence type="ECO:0000313" key="7">
    <source>
        <dbReference type="EMBL" id="CAG8783855.1"/>
    </source>
</evidence>
<evidence type="ECO:0000256" key="4">
    <source>
        <dbReference type="ARBA" id="ARBA00023002"/>
    </source>
</evidence>
<keyword evidence="2" id="KW-0349">Heme</keyword>
<evidence type="ECO:0000256" key="1">
    <source>
        <dbReference type="ARBA" id="ARBA00010617"/>
    </source>
</evidence>
<keyword evidence="6" id="KW-0503">Monooxygenase</keyword>
<dbReference type="InterPro" id="IPR001128">
    <property type="entry name" value="Cyt_P450"/>
</dbReference>
<keyword evidence="8" id="KW-1185">Reference proteome</keyword>
<protein>
    <submittedName>
        <fullName evidence="7">38432_t:CDS:1</fullName>
    </submittedName>
</protein>
<keyword evidence="3" id="KW-0479">Metal-binding</keyword>
<reference evidence="7 8" key="1">
    <citation type="submission" date="2021-06" db="EMBL/GenBank/DDBJ databases">
        <authorList>
            <person name="Kallberg Y."/>
            <person name="Tangrot J."/>
            <person name="Rosling A."/>
        </authorList>
    </citation>
    <scope>NUCLEOTIDE SEQUENCE [LARGE SCALE GENOMIC DNA]</scope>
    <source>
        <strain evidence="7 8">120-4 pot B 10/14</strain>
    </source>
</reference>
<dbReference type="SUPFAM" id="SSF48264">
    <property type="entry name" value="Cytochrome P450"/>
    <property type="match status" value="1"/>
</dbReference>
<organism evidence="7 8">
    <name type="scientific">Gigaspora margarita</name>
    <dbReference type="NCBI Taxonomy" id="4874"/>
    <lineage>
        <taxon>Eukaryota</taxon>
        <taxon>Fungi</taxon>
        <taxon>Fungi incertae sedis</taxon>
        <taxon>Mucoromycota</taxon>
        <taxon>Glomeromycotina</taxon>
        <taxon>Glomeromycetes</taxon>
        <taxon>Diversisporales</taxon>
        <taxon>Gigasporaceae</taxon>
        <taxon>Gigaspora</taxon>
    </lineage>
</organism>
<evidence type="ECO:0000256" key="5">
    <source>
        <dbReference type="ARBA" id="ARBA00023004"/>
    </source>
</evidence>
<accession>A0ABN7VN42</accession>
<comment type="caution">
    <text evidence="7">The sequence shown here is derived from an EMBL/GenBank/DDBJ whole genome shotgun (WGS) entry which is preliminary data.</text>
</comment>
<dbReference type="PRINTS" id="PR00463">
    <property type="entry name" value="EP450I"/>
</dbReference>
<dbReference type="Proteomes" id="UP000789901">
    <property type="component" value="Unassembled WGS sequence"/>
</dbReference>
<dbReference type="Pfam" id="PF00067">
    <property type="entry name" value="p450"/>
    <property type="match status" value="1"/>
</dbReference>
<name>A0ABN7VN42_GIGMA</name>
<evidence type="ECO:0000256" key="6">
    <source>
        <dbReference type="ARBA" id="ARBA00023033"/>
    </source>
</evidence>
<evidence type="ECO:0000256" key="2">
    <source>
        <dbReference type="ARBA" id="ARBA00022617"/>
    </source>
</evidence>
<comment type="similarity">
    <text evidence="1">Belongs to the cytochrome P450 family.</text>
</comment>
<dbReference type="PANTHER" id="PTHR24291">
    <property type="entry name" value="CYTOCHROME P450 FAMILY 4"/>
    <property type="match status" value="1"/>
</dbReference>
<proteinExistence type="inferred from homology"/>
<evidence type="ECO:0000256" key="3">
    <source>
        <dbReference type="ARBA" id="ARBA00022723"/>
    </source>
</evidence>
<dbReference type="PANTHER" id="PTHR24291:SF50">
    <property type="entry name" value="BIFUNCTIONAL ALBAFLAVENONE MONOOXYGENASE_TERPENE SYNTHASE"/>
    <property type="match status" value="1"/>
</dbReference>
<keyword evidence="5" id="KW-0408">Iron</keyword>
<dbReference type="Gene3D" id="1.10.630.10">
    <property type="entry name" value="Cytochrome P450"/>
    <property type="match status" value="1"/>
</dbReference>
<dbReference type="InterPro" id="IPR050196">
    <property type="entry name" value="Cytochrome_P450_Monoox"/>
</dbReference>
<dbReference type="InterPro" id="IPR036396">
    <property type="entry name" value="Cyt_P450_sf"/>
</dbReference>